<evidence type="ECO:0000259" key="1">
    <source>
        <dbReference type="Pfam" id="PF01370"/>
    </source>
</evidence>
<dbReference type="PANTHER" id="PTHR43245">
    <property type="entry name" value="BIFUNCTIONAL POLYMYXIN RESISTANCE PROTEIN ARNA"/>
    <property type="match status" value="1"/>
</dbReference>
<dbReference type="Proteomes" id="UP001501692">
    <property type="component" value="Unassembled WGS sequence"/>
</dbReference>
<organism evidence="2 3">
    <name type="scientific">Algibacter aquimarinus</name>
    <dbReference type="NCBI Taxonomy" id="1136748"/>
    <lineage>
        <taxon>Bacteria</taxon>
        <taxon>Pseudomonadati</taxon>
        <taxon>Bacteroidota</taxon>
        <taxon>Flavobacteriia</taxon>
        <taxon>Flavobacteriales</taxon>
        <taxon>Flavobacteriaceae</taxon>
        <taxon>Algibacter</taxon>
    </lineage>
</organism>
<dbReference type="SUPFAM" id="SSF51735">
    <property type="entry name" value="NAD(P)-binding Rossmann-fold domains"/>
    <property type="match status" value="1"/>
</dbReference>
<comment type="caution">
    <text evidence="2">The sequence shown here is derived from an EMBL/GenBank/DDBJ whole genome shotgun (WGS) entry which is preliminary data.</text>
</comment>
<evidence type="ECO:0000313" key="3">
    <source>
        <dbReference type="Proteomes" id="UP001501692"/>
    </source>
</evidence>
<dbReference type="InterPro" id="IPR001509">
    <property type="entry name" value="Epimerase_deHydtase"/>
</dbReference>
<evidence type="ECO:0000313" key="2">
    <source>
        <dbReference type="EMBL" id="GAA4967513.1"/>
    </source>
</evidence>
<protein>
    <submittedName>
        <fullName evidence="2">NAD-dependent epimerase/dehydratase family protein</fullName>
    </submittedName>
</protein>
<dbReference type="PANTHER" id="PTHR43245:SF58">
    <property type="entry name" value="BLL5923 PROTEIN"/>
    <property type="match status" value="1"/>
</dbReference>
<dbReference type="RefSeq" id="WP_345166836.1">
    <property type="nucleotide sequence ID" value="NZ_BAABJK010000004.1"/>
</dbReference>
<proteinExistence type="predicted"/>
<sequence length="314" mass="35447">MKNKFLVSGATGFVGKNLKAYLNKKNIKVIGVSREENLIEGIVSYKNCDISLFSNSEAFIHLAGKAHDLRKVVSADEYYEANTYLTINLFDKFLNSDCKVFVYLSSVKAVADRVDGFLTEKDIPNPITAYGKSKLKAEEYILSKVISKEKRVYILRPCMIHGPNNKGNLNLLYQIIQKRIPYPLGKYINKRSFLSIENLCFIIEKLVEYVPNSGVYNVADNDVISTKELVKLIGKASNKRVLILNIPKNIIGKLVFIGEKFGLPFNTEKLEKLTQNYCVSNAKINMVLGEELPLNLYEGLNKTISSFKDKNHNG</sequence>
<dbReference type="InterPro" id="IPR036291">
    <property type="entry name" value="NAD(P)-bd_dom_sf"/>
</dbReference>
<feature type="domain" description="NAD-dependent epimerase/dehydratase" evidence="1">
    <location>
        <begin position="6"/>
        <end position="219"/>
    </location>
</feature>
<name>A0ABP9HCQ1_9FLAO</name>
<accession>A0ABP9HCQ1</accession>
<reference evidence="3" key="1">
    <citation type="journal article" date="2019" name="Int. J. Syst. Evol. Microbiol.">
        <title>The Global Catalogue of Microorganisms (GCM) 10K type strain sequencing project: providing services to taxonomists for standard genome sequencing and annotation.</title>
        <authorList>
            <consortium name="The Broad Institute Genomics Platform"/>
            <consortium name="The Broad Institute Genome Sequencing Center for Infectious Disease"/>
            <person name="Wu L."/>
            <person name="Ma J."/>
        </authorList>
    </citation>
    <scope>NUCLEOTIDE SEQUENCE [LARGE SCALE GENOMIC DNA]</scope>
    <source>
        <strain evidence="3">JCM 18287</strain>
    </source>
</reference>
<dbReference type="Gene3D" id="3.40.50.720">
    <property type="entry name" value="NAD(P)-binding Rossmann-like Domain"/>
    <property type="match status" value="1"/>
</dbReference>
<dbReference type="EMBL" id="BAABJK010000004">
    <property type="protein sequence ID" value="GAA4967513.1"/>
    <property type="molecule type" value="Genomic_DNA"/>
</dbReference>
<dbReference type="Pfam" id="PF01370">
    <property type="entry name" value="Epimerase"/>
    <property type="match status" value="1"/>
</dbReference>
<gene>
    <name evidence="2" type="ORF">GCM10023315_16170</name>
</gene>
<dbReference type="InterPro" id="IPR050177">
    <property type="entry name" value="Lipid_A_modif_metabolic_enz"/>
</dbReference>
<keyword evidence="3" id="KW-1185">Reference proteome</keyword>